<dbReference type="InterPro" id="IPR050201">
    <property type="entry name" value="Bacterial_glucokinase"/>
</dbReference>
<dbReference type="EC" id="2.7.1.2" evidence="3"/>
<feature type="binding site" evidence="3">
    <location>
        <begin position="8"/>
        <end position="13"/>
    </location>
    <ligand>
        <name>ATP</name>
        <dbReference type="ChEBI" id="CHEBI:30616"/>
    </ligand>
</feature>
<keyword evidence="3" id="KW-0547">Nucleotide-binding</keyword>
<keyword evidence="5" id="KW-0472">Membrane</keyword>
<gene>
    <name evidence="3" type="primary">glk</name>
    <name evidence="6" type="ORF">ACED39_22380</name>
</gene>
<keyword evidence="7" id="KW-1185">Reference proteome</keyword>
<dbReference type="Gene3D" id="3.40.367.20">
    <property type="match status" value="1"/>
</dbReference>
<dbReference type="NCBIfam" id="NF009073">
    <property type="entry name" value="PRK12408.1"/>
    <property type="match status" value="1"/>
</dbReference>
<keyword evidence="5" id="KW-1133">Transmembrane helix</keyword>
<dbReference type="GO" id="GO:0004340">
    <property type="term" value="F:glucokinase activity"/>
    <property type="evidence" value="ECO:0007669"/>
    <property type="project" value="UniProtKB-EC"/>
</dbReference>
<dbReference type="SUPFAM" id="SSF53067">
    <property type="entry name" value="Actin-like ATPase domain"/>
    <property type="match status" value="1"/>
</dbReference>
<dbReference type="HAMAP" id="MF_00524">
    <property type="entry name" value="Glucokinase"/>
    <property type="match status" value="1"/>
</dbReference>
<dbReference type="Proteomes" id="UP001569151">
    <property type="component" value="Unassembled WGS sequence"/>
</dbReference>
<protein>
    <recommendedName>
        <fullName evidence="3">Glucokinase</fullName>
        <ecNumber evidence="3">2.7.1.2</ecNumber>
    </recommendedName>
    <alternativeName>
        <fullName evidence="3">Glucose kinase</fullName>
    </alternativeName>
</protein>
<evidence type="ECO:0000256" key="3">
    <source>
        <dbReference type="HAMAP-Rule" id="MF_00524"/>
    </source>
</evidence>
<reference evidence="6 7" key="1">
    <citation type="submission" date="2024-06" db="EMBL/GenBank/DDBJ databases">
        <authorList>
            <person name="Steensen K."/>
            <person name="Seneca J."/>
            <person name="Bartlau N."/>
            <person name="Yu A.X."/>
            <person name="Polz M.F."/>
        </authorList>
    </citation>
    <scope>NUCLEOTIDE SEQUENCE [LARGE SCALE GENOMIC DNA]</scope>
    <source>
        <strain evidence="6 7">1F146</strain>
    </source>
</reference>
<dbReference type="InterPro" id="IPR003836">
    <property type="entry name" value="Glucokinase"/>
</dbReference>
<evidence type="ECO:0000256" key="5">
    <source>
        <dbReference type="SAM" id="Phobius"/>
    </source>
</evidence>
<evidence type="ECO:0000256" key="1">
    <source>
        <dbReference type="ARBA" id="ARBA00022679"/>
    </source>
</evidence>
<dbReference type="PANTHER" id="PTHR47690:SF1">
    <property type="entry name" value="GLUCOKINASE"/>
    <property type="match status" value="1"/>
</dbReference>
<keyword evidence="1 3" id="KW-0808">Transferase</keyword>
<dbReference type="Pfam" id="PF02685">
    <property type="entry name" value="Glucokinase"/>
    <property type="match status" value="1"/>
</dbReference>
<organism evidence="6 7">
    <name type="scientific">Vibrio bivalvicida</name>
    <dbReference type="NCBI Taxonomy" id="1276888"/>
    <lineage>
        <taxon>Bacteria</taxon>
        <taxon>Pseudomonadati</taxon>
        <taxon>Pseudomonadota</taxon>
        <taxon>Gammaproteobacteria</taxon>
        <taxon>Vibrionales</taxon>
        <taxon>Vibrionaceae</taxon>
        <taxon>Vibrio</taxon>
        <taxon>Vibrio oreintalis group</taxon>
    </lineage>
</organism>
<name>A0ABV4MPL3_9VIBR</name>
<dbReference type="NCBIfam" id="TIGR00749">
    <property type="entry name" value="glk"/>
    <property type="match status" value="1"/>
</dbReference>
<comment type="subcellular location">
    <subcellularLocation>
        <location evidence="3">Cytoplasm</location>
    </subcellularLocation>
</comment>
<dbReference type="Gene3D" id="3.30.420.40">
    <property type="match status" value="1"/>
</dbReference>
<comment type="catalytic activity">
    <reaction evidence="3">
        <text>D-glucose + ATP = D-glucose 6-phosphate + ADP + H(+)</text>
        <dbReference type="Rhea" id="RHEA:17825"/>
        <dbReference type="ChEBI" id="CHEBI:4167"/>
        <dbReference type="ChEBI" id="CHEBI:15378"/>
        <dbReference type="ChEBI" id="CHEBI:30616"/>
        <dbReference type="ChEBI" id="CHEBI:61548"/>
        <dbReference type="ChEBI" id="CHEBI:456216"/>
        <dbReference type="EC" id="2.7.1.2"/>
    </reaction>
</comment>
<comment type="caution">
    <text evidence="6">The sequence shown here is derived from an EMBL/GenBank/DDBJ whole genome shotgun (WGS) entry which is preliminary data.</text>
</comment>
<dbReference type="CDD" id="cd24008">
    <property type="entry name" value="ASKHA_NBD_GLK"/>
    <property type="match status" value="1"/>
</dbReference>
<keyword evidence="2 3" id="KW-0418">Kinase</keyword>
<dbReference type="NCBIfam" id="NF001416">
    <property type="entry name" value="PRK00292.1-3"/>
    <property type="match status" value="1"/>
</dbReference>
<evidence type="ECO:0000256" key="4">
    <source>
        <dbReference type="RuleBase" id="RU004046"/>
    </source>
</evidence>
<keyword evidence="3" id="KW-0324">Glycolysis</keyword>
<accession>A0ABV4MPL3</accession>
<dbReference type="PANTHER" id="PTHR47690">
    <property type="entry name" value="GLUCOKINASE"/>
    <property type="match status" value="1"/>
</dbReference>
<feature type="transmembrane region" description="Helical" evidence="5">
    <location>
        <begin position="248"/>
        <end position="273"/>
    </location>
</feature>
<sequence length="319" mass="34903">MTDYVLVADVGGTNARLALSNLDNNSIGSIRNYLCDDFNSLAEIVDLYLSELDVKILDACIAIACPIHGDTVTMTNQSWTFSIEEMKRRLSLRTLKVINDFTAISYAIPTLKENQLIQIGGTKPQPGFPKAVYGAGTGLGVAHLVPTKDQWLSISGEGGHQAFAPASEEEDNILKYLRKTYGHVSVERILSGPGLVNIHNAVRYSRGLEIVDLTPQEITTRASNNECEICVDVLDIFCSVFGRFGGDLALNIGAFGGVYIAGGVIPKFLAYFLNSNFREKFLDKGRFKDYLKDIPVYLINAEQVGLLGAAFHIKQSINS</sequence>
<proteinExistence type="inferred from homology"/>
<comment type="similarity">
    <text evidence="3 4">Belongs to the bacterial glucokinase family.</text>
</comment>
<dbReference type="RefSeq" id="WP_371720378.1">
    <property type="nucleotide sequence ID" value="NZ_JBGOOF010000053.1"/>
</dbReference>
<dbReference type="InterPro" id="IPR043129">
    <property type="entry name" value="ATPase_NBD"/>
</dbReference>
<keyword evidence="3" id="KW-0067">ATP-binding</keyword>
<keyword evidence="3" id="KW-0963">Cytoplasm</keyword>
<evidence type="ECO:0000313" key="6">
    <source>
        <dbReference type="EMBL" id="MEZ8211513.1"/>
    </source>
</evidence>
<evidence type="ECO:0000313" key="7">
    <source>
        <dbReference type="Proteomes" id="UP001569151"/>
    </source>
</evidence>
<keyword evidence="5" id="KW-0812">Transmembrane</keyword>
<evidence type="ECO:0000256" key="2">
    <source>
        <dbReference type="ARBA" id="ARBA00022777"/>
    </source>
</evidence>
<dbReference type="EMBL" id="JBGOOS010000058">
    <property type="protein sequence ID" value="MEZ8211513.1"/>
    <property type="molecule type" value="Genomic_DNA"/>
</dbReference>